<dbReference type="InterPro" id="IPR002933">
    <property type="entry name" value="Peptidase_M20"/>
</dbReference>
<gene>
    <name evidence="8" type="ORF">FHS49_000398</name>
</gene>
<dbReference type="Proteomes" id="UP000549617">
    <property type="component" value="Unassembled WGS sequence"/>
</dbReference>
<name>A0A7W9ECU3_9SPHN</name>
<evidence type="ECO:0000256" key="6">
    <source>
        <dbReference type="SAM" id="SignalP"/>
    </source>
</evidence>
<comment type="similarity">
    <text evidence="1">Belongs to the peptidase M20A family.</text>
</comment>
<dbReference type="InterPro" id="IPR047177">
    <property type="entry name" value="Pept_M20A"/>
</dbReference>
<sequence>MHKAKWVGMAAVATLMLGSGSAAFAKASAADVAAAKALLMKGVGFRTVEGQGQVPAYAAYIASVLKQAGYADTDIEITPMGETATLAATLKGTTRGKPIVLLGHMDVVEAKAADWTRDPFVAVEENGYVFGRGSEDNKYDVTLMIATMAKLKKEGFKPRRDIILVLSGDEETEMKTTAALAEKYKGAEFALNGDGGGGLLSEDGKPLFYGLQAGEKSYADYQIAFTDPGGHSSAPTTTNPVYRLAKALDRVGGYHFPNQINELTKASLTAASTQVGGEVGAAMARYARNPNDAAAADLIATRPEYVGQVRTTCVATMVNAGHAQNALPQSATANINCRIFPGVSVEAIQAKLTEVVADATAKVTVLGDPLASDASPLRKDVVAAVTKAVNARYPGLTITPSMSAGATDSLYFRALGVPSYGVSSLFARSEDSFAHGLNERVDIRTLGAALDQWESVLRDIGSQ</sequence>
<dbReference type="PANTHER" id="PTHR45962">
    <property type="entry name" value="N-FATTY-ACYL-AMINO ACID SYNTHASE/HYDROLASE PM20D1"/>
    <property type="match status" value="1"/>
</dbReference>
<reference evidence="8 9" key="1">
    <citation type="submission" date="2020-08" db="EMBL/GenBank/DDBJ databases">
        <title>Genomic Encyclopedia of Type Strains, Phase IV (KMG-IV): sequencing the most valuable type-strain genomes for metagenomic binning, comparative biology and taxonomic classification.</title>
        <authorList>
            <person name="Goeker M."/>
        </authorList>
    </citation>
    <scope>NUCLEOTIDE SEQUENCE [LARGE SCALE GENOMIC DNA]</scope>
    <source>
        <strain evidence="8 9">DSM 25079</strain>
    </source>
</reference>
<dbReference type="SUPFAM" id="SSF53187">
    <property type="entry name" value="Zn-dependent exopeptidases"/>
    <property type="match status" value="1"/>
</dbReference>
<keyword evidence="5" id="KW-0862">Zinc</keyword>
<keyword evidence="6" id="KW-0732">Signal</keyword>
<feature type="chain" id="PRO_5030926183" evidence="6">
    <location>
        <begin position="26"/>
        <end position="463"/>
    </location>
</feature>
<dbReference type="GO" id="GO:0051603">
    <property type="term" value="P:proteolysis involved in protein catabolic process"/>
    <property type="evidence" value="ECO:0007669"/>
    <property type="project" value="TreeGrafter"/>
</dbReference>
<evidence type="ECO:0000256" key="1">
    <source>
        <dbReference type="ARBA" id="ARBA00006247"/>
    </source>
</evidence>
<dbReference type="SUPFAM" id="SSF55031">
    <property type="entry name" value="Bacterial exopeptidase dimerisation domain"/>
    <property type="match status" value="1"/>
</dbReference>
<dbReference type="Gene3D" id="3.40.630.10">
    <property type="entry name" value="Zn peptidases"/>
    <property type="match status" value="1"/>
</dbReference>
<evidence type="ECO:0000256" key="5">
    <source>
        <dbReference type="ARBA" id="ARBA00022833"/>
    </source>
</evidence>
<dbReference type="AlphaFoldDB" id="A0A7W9ECU3"/>
<evidence type="ECO:0000313" key="8">
    <source>
        <dbReference type="EMBL" id="MBB5684407.1"/>
    </source>
</evidence>
<dbReference type="GO" id="GO:0004180">
    <property type="term" value="F:carboxypeptidase activity"/>
    <property type="evidence" value="ECO:0007669"/>
    <property type="project" value="TreeGrafter"/>
</dbReference>
<feature type="domain" description="Peptidase M20 dimerisation" evidence="7">
    <location>
        <begin position="214"/>
        <end position="361"/>
    </location>
</feature>
<keyword evidence="9" id="KW-1185">Reference proteome</keyword>
<dbReference type="Pfam" id="PF07687">
    <property type="entry name" value="M20_dimer"/>
    <property type="match status" value="1"/>
</dbReference>
<keyword evidence="3" id="KW-0479">Metal-binding</keyword>
<feature type="signal peptide" evidence="6">
    <location>
        <begin position="1"/>
        <end position="25"/>
    </location>
</feature>
<evidence type="ECO:0000256" key="3">
    <source>
        <dbReference type="ARBA" id="ARBA00022723"/>
    </source>
</evidence>
<dbReference type="InterPro" id="IPR036264">
    <property type="entry name" value="Bact_exopeptidase_dim_dom"/>
</dbReference>
<dbReference type="EMBL" id="JACIJC010000001">
    <property type="protein sequence ID" value="MBB5684407.1"/>
    <property type="molecule type" value="Genomic_DNA"/>
</dbReference>
<organism evidence="8 9">
    <name type="scientific">Sphingobium boeckii</name>
    <dbReference type="NCBI Taxonomy" id="1082345"/>
    <lineage>
        <taxon>Bacteria</taxon>
        <taxon>Pseudomonadati</taxon>
        <taxon>Pseudomonadota</taxon>
        <taxon>Alphaproteobacteria</taxon>
        <taxon>Sphingomonadales</taxon>
        <taxon>Sphingomonadaceae</taxon>
        <taxon>Sphingobium</taxon>
    </lineage>
</organism>
<accession>A0A7W9ECU3</accession>
<comment type="caution">
    <text evidence="8">The sequence shown here is derived from an EMBL/GenBank/DDBJ whole genome shotgun (WGS) entry which is preliminary data.</text>
</comment>
<dbReference type="Gene3D" id="3.30.70.360">
    <property type="match status" value="1"/>
</dbReference>
<keyword evidence="2" id="KW-0645">Protease</keyword>
<evidence type="ECO:0000256" key="4">
    <source>
        <dbReference type="ARBA" id="ARBA00022801"/>
    </source>
</evidence>
<dbReference type="NCBIfam" id="NF006596">
    <property type="entry name" value="PRK09133.1"/>
    <property type="match status" value="1"/>
</dbReference>
<dbReference type="InterPro" id="IPR011650">
    <property type="entry name" value="Peptidase_M20_dimer"/>
</dbReference>
<proteinExistence type="inferred from homology"/>
<dbReference type="Gene3D" id="1.10.150.900">
    <property type="match status" value="1"/>
</dbReference>
<protein>
    <submittedName>
        <fullName evidence="8">Acetylornithine deacetylase/succinyl-diaminopimelate desuccinylase-like protein</fullName>
    </submittedName>
</protein>
<evidence type="ECO:0000259" key="7">
    <source>
        <dbReference type="Pfam" id="PF07687"/>
    </source>
</evidence>
<dbReference type="PANTHER" id="PTHR45962:SF1">
    <property type="entry name" value="N-FATTY-ACYL-AMINO ACID SYNTHASE_HYDROLASE PM20D1"/>
    <property type="match status" value="1"/>
</dbReference>
<evidence type="ECO:0000313" key="9">
    <source>
        <dbReference type="Proteomes" id="UP000549617"/>
    </source>
</evidence>
<dbReference type="Pfam" id="PF01546">
    <property type="entry name" value="Peptidase_M20"/>
    <property type="match status" value="1"/>
</dbReference>
<evidence type="ECO:0000256" key="2">
    <source>
        <dbReference type="ARBA" id="ARBA00022670"/>
    </source>
</evidence>
<dbReference type="GO" id="GO:0046872">
    <property type="term" value="F:metal ion binding"/>
    <property type="evidence" value="ECO:0007669"/>
    <property type="project" value="UniProtKB-KW"/>
</dbReference>
<keyword evidence="4" id="KW-0378">Hydrolase</keyword>